<name>A0A0F0HZW0_ASPPU</name>
<dbReference type="PRINTS" id="PR00783">
    <property type="entry name" value="MINTRINSICP"/>
</dbReference>
<dbReference type="PANTHER" id="PTHR19139:SF199">
    <property type="entry name" value="MIP17260P"/>
    <property type="match status" value="1"/>
</dbReference>
<dbReference type="SUPFAM" id="SSF81338">
    <property type="entry name" value="Aquaporin-like"/>
    <property type="match status" value="1"/>
</dbReference>
<evidence type="ECO:0000256" key="9">
    <source>
        <dbReference type="RuleBase" id="RU000477"/>
    </source>
</evidence>
<keyword evidence="9" id="KW-0813">Transport</keyword>
<comment type="subcellular location">
    <subcellularLocation>
        <location evidence="1">Membrane</location>
        <topology evidence="1">Multi-pass membrane protein</topology>
    </subcellularLocation>
</comment>
<feature type="transmembrane region" description="Helical" evidence="11">
    <location>
        <begin position="267"/>
        <end position="287"/>
    </location>
</feature>
<protein>
    <submittedName>
        <fullName evidence="12">Major intrinsic protein</fullName>
    </submittedName>
</protein>
<dbReference type="EMBL" id="JZEE01000695">
    <property type="protein sequence ID" value="KJK61044.1"/>
    <property type="molecule type" value="Genomic_DNA"/>
</dbReference>
<evidence type="ECO:0000256" key="7">
    <source>
        <dbReference type="ARBA" id="ARBA00023180"/>
    </source>
</evidence>
<gene>
    <name evidence="12" type="ORF">P875_00042693</name>
</gene>
<dbReference type="GO" id="GO:0015250">
    <property type="term" value="F:water channel activity"/>
    <property type="evidence" value="ECO:0007669"/>
    <property type="project" value="TreeGrafter"/>
</dbReference>
<feature type="transmembrane region" description="Helical" evidence="11">
    <location>
        <begin position="196"/>
        <end position="216"/>
    </location>
</feature>
<dbReference type="STRING" id="1403190.A0A0F0HZW0"/>
<dbReference type="Gene3D" id="1.20.1080.10">
    <property type="entry name" value="Glycerol uptake facilitator protein"/>
    <property type="match status" value="1"/>
</dbReference>
<evidence type="ECO:0000256" key="6">
    <source>
        <dbReference type="ARBA" id="ARBA00023136"/>
    </source>
</evidence>
<evidence type="ECO:0000256" key="1">
    <source>
        <dbReference type="ARBA" id="ARBA00004141"/>
    </source>
</evidence>
<evidence type="ECO:0000313" key="13">
    <source>
        <dbReference type="Proteomes" id="UP000033540"/>
    </source>
</evidence>
<feature type="transmembrane region" description="Helical" evidence="11">
    <location>
        <begin position="68"/>
        <end position="89"/>
    </location>
</feature>
<feature type="region of interest" description="Disordered" evidence="10">
    <location>
        <begin position="322"/>
        <end position="360"/>
    </location>
</feature>
<proteinExistence type="inferred from homology"/>
<dbReference type="Pfam" id="PF00230">
    <property type="entry name" value="MIP"/>
    <property type="match status" value="1"/>
</dbReference>
<dbReference type="GO" id="GO:0005886">
    <property type="term" value="C:plasma membrane"/>
    <property type="evidence" value="ECO:0007669"/>
    <property type="project" value="TreeGrafter"/>
</dbReference>
<keyword evidence="3 9" id="KW-0812">Transmembrane</keyword>
<feature type="compositionally biased region" description="Basic and acidic residues" evidence="10">
    <location>
        <begin position="350"/>
        <end position="360"/>
    </location>
</feature>
<dbReference type="InterPro" id="IPR000425">
    <property type="entry name" value="MIP"/>
</dbReference>
<dbReference type="OrthoDB" id="3222at2759"/>
<comment type="similarity">
    <text evidence="2 9">Belongs to the MIP/aquaporin (TC 1.A.8) family.</text>
</comment>
<evidence type="ECO:0000256" key="5">
    <source>
        <dbReference type="ARBA" id="ARBA00022989"/>
    </source>
</evidence>
<evidence type="ECO:0000256" key="2">
    <source>
        <dbReference type="ARBA" id="ARBA00006175"/>
    </source>
</evidence>
<comment type="catalytic activity">
    <reaction evidence="8">
        <text>H2O(in) = H2O(out)</text>
        <dbReference type="Rhea" id="RHEA:29667"/>
        <dbReference type="ChEBI" id="CHEBI:15377"/>
    </reaction>
</comment>
<keyword evidence="7" id="KW-0325">Glycoprotein</keyword>
<keyword evidence="5 11" id="KW-1133">Transmembrane helix</keyword>
<dbReference type="InterPro" id="IPR034294">
    <property type="entry name" value="Aquaporin_transptr"/>
</dbReference>
<dbReference type="FunFam" id="1.20.1080.10:FF:000024">
    <property type="entry name" value="MIP aquaporin (Eurofung)"/>
    <property type="match status" value="1"/>
</dbReference>
<keyword evidence="6 11" id="KW-0472">Membrane</keyword>
<sequence length="360" mass="38433">MPSWIHQRRGDVVNNTASRNVSTTSSTPIMQGLAARIRGQPGGNTAPIFRSEKGQLPMLHVPHTFQNNFVAVVGEFVGTFMFLFFAFAGGQVSNTPKPAEGAPPNTSNLLYLSLSFGFSLLVNVWTFYRVTGGLFNPVVTLALCLCGGMHPVRGVLVFASQIIAGIASAGVVSCLFPGPLSVGTRLGGGTSISQGLFIEMFLTAHLVFVVIMLAVVKQKSTFLAPVGIGLVLFVNQLVGTYYTGCALNPARALGPDVINRSFPGYHWIYWVGPLLGSLLACGFYGFLSIFHYETVNPGQDFNQWEAAAGPGPWHEVINWDSGAPNHSHVPGDQPTLDQDNAANTGSDSGPADKEYGNEQV</sequence>
<dbReference type="InterPro" id="IPR023271">
    <property type="entry name" value="Aquaporin-like"/>
</dbReference>
<dbReference type="PANTHER" id="PTHR19139">
    <property type="entry name" value="AQUAPORIN TRANSPORTER"/>
    <property type="match status" value="1"/>
</dbReference>
<dbReference type="Proteomes" id="UP000033540">
    <property type="component" value="Unassembled WGS sequence"/>
</dbReference>
<keyword evidence="4" id="KW-0677">Repeat</keyword>
<dbReference type="AlphaFoldDB" id="A0A0F0HZW0"/>
<evidence type="ECO:0000256" key="11">
    <source>
        <dbReference type="SAM" id="Phobius"/>
    </source>
</evidence>
<evidence type="ECO:0000256" key="10">
    <source>
        <dbReference type="SAM" id="MobiDB-lite"/>
    </source>
</evidence>
<accession>A0A0F0HZW0</accession>
<reference evidence="12 13" key="1">
    <citation type="submission" date="2015-02" db="EMBL/GenBank/DDBJ databases">
        <title>Draft genome sequence of Aspergillus parasiticus SU-1.</title>
        <authorList>
            <person name="Yu J."/>
            <person name="Fedorova N."/>
            <person name="Yin Y."/>
            <person name="Losada L."/>
            <person name="Zafar N."/>
            <person name="Taujale R."/>
            <person name="Ehrlich K.C."/>
            <person name="Bhatnagar D."/>
            <person name="Cleveland T.E."/>
            <person name="Bennett J.W."/>
            <person name="Nierman W.C."/>
        </authorList>
    </citation>
    <scope>NUCLEOTIDE SEQUENCE [LARGE SCALE GENOMIC DNA]</scope>
    <source>
        <strain evidence="13">ATCC 56775 / NRRL 5862 / SRRC 143 / SU-1</strain>
    </source>
</reference>
<comment type="caution">
    <text evidence="12">The sequence shown here is derived from an EMBL/GenBank/DDBJ whole genome shotgun (WGS) entry which is preliminary data.</text>
</comment>
<feature type="transmembrane region" description="Helical" evidence="11">
    <location>
        <begin position="222"/>
        <end position="247"/>
    </location>
</feature>
<evidence type="ECO:0000256" key="3">
    <source>
        <dbReference type="ARBA" id="ARBA00022692"/>
    </source>
</evidence>
<feature type="transmembrane region" description="Helical" evidence="11">
    <location>
        <begin position="158"/>
        <end position="176"/>
    </location>
</feature>
<evidence type="ECO:0000256" key="8">
    <source>
        <dbReference type="ARBA" id="ARBA00034651"/>
    </source>
</evidence>
<evidence type="ECO:0000256" key="4">
    <source>
        <dbReference type="ARBA" id="ARBA00022737"/>
    </source>
</evidence>
<organism evidence="12 13">
    <name type="scientific">Aspergillus parasiticus (strain ATCC 56775 / NRRL 5862 / SRRC 143 / SU-1)</name>
    <dbReference type="NCBI Taxonomy" id="1403190"/>
    <lineage>
        <taxon>Eukaryota</taxon>
        <taxon>Fungi</taxon>
        <taxon>Dikarya</taxon>
        <taxon>Ascomycota</taxon>
        <taxon>Pezizomycotina</taxon>
        <taxon>Eurotiomycetes</taxon>
        <taxon>Eurotiomycetidae</taxon>
        <taxon>Eurotiales</taxon>
        <taxon>Aspergillaceae</taxon>
        <taxon>Aspergillus</taxon>
        <taxon>Aspergillus subgen. Circumdati</taxon>
    </lineage>
</organism>
<feature type="transmembrane region" description="Helical" evidence="11">
    <location>
        <begin position="134"/>
        <end position="152"/>
    </location>
</feature>
<feature type="compositionally biased region" description="Polar residues" evidence="10">
    <location>
        <begin position="335"/>
        <end position="347"/>
    </location>
</feature>
<evidence type="ECO:0000313" key="12">
    <source>
        <dbReference type="EMBL" id="KJK61044.1"/>
    </source>
</evidence>